<evidence type="ECO:0000313" key="2">
    <source>
        <dbReference type="Proteomes" id="UP001218629"/>
    </source>
</evidence>
<dbReference type="RefSeq" id="WP_275307392.1">
    <property type="nucleotide sequence ID" value="NZ_CP095749.1"/>
</dbReference>
<evidence type="ECO:0008006" key="3">
    <source>
        <dbReference type="Google" id="ProtNLM"/>
    </source>
</evidence>
<proteinExistence type="predicted"/>
<dbReference type="Gene3D" id="3.40.50.720">
    <property type="entry name" value="NAD(P)-binding Rossmann-like Domain"/>
    <property type="match status" value="1"/>
</dbReference>
<dbReference type="Proteomes" id="UP001218629">
    <property type="component" value="Chromosome"/>
</dbReference>
<accession>A0ABY8A4G9</accession>
<organism evidence="1 2">
    <name type="scientific">Streptomyces yunnanensis</name>
    <dbReference type="NCBI Taxonomy" id="156453"/>
    <lineage>
        <taxon>Bacteria</taxon>
        <taxon>Bacillati</taxon>
        <taxon>Actinomycetota</taxon>
        <taxon>Actinomycetes</taxon>
        <taxon>Kitasatosporales</taxon>
        <taxon>Streptomycetaceae</taxon>
        <taxon>Streptomyces</taxon>
    </lineage>
</organism>
<gene>
    <name evidence="1" type="ORF">MOV08_11555</name>
</gene>
<reference evidence="1 2" key="1">
    <citation type="submission" date="2022-03" db="EMBL/GenBank/DDBJ databases">
        <title>Streptomyces yunnanensis P86,complete genome.</title>
        <authorList>
            <person name="Chen S."/>
            <person name="Zhang Q."/>
        </authorList>
    </citation>
    <scope>NUCLEOTIDE SEQUENCE [LARGE SCALE GENOMIC DNA]</scope>
    <source>
        <strain evidence="1 2">P86</strain>
    </source>
</reference>
<name>A0ABY8A4G9_9ACTN</name>
<evidence type="ECO:0000313" key="1">
    <source>
        <dbReference type="EMBL" id="WEB39850.1"/>
    </source>
</evidence>
<dbReference type="InterPro" id="IPR036291">
    <property type="entry name" value="NAD(P)-bd_dom_sf"/>
</dbReference>
<sequence length="100" mass="10790">MAHVIATARAADEDHVRGLGADEVIDCLTTDIVAEVSRRYPDGVDAVVNIALPADRLIDVSLVVRRGGRVRNATHPAPEPGTYERAQEHTRGKLIVVRGT</sequence>
<protein>
    <recommendedName>
        <fullName evidence="3">Zinc-binding dehydrogenase</fullName>
    </recommendedName>
</protein>
<keyword evidence="2" id="KW-1185">Reference proteome</keyword>
<dbReference type="SUPFAM" id="SSF51735">
    <property type="entry name" value="NAD(P)-binding Rossmann-fold domains"/>
    <property type="match status" value="1"/>
</dbReference>
<dbReference type="EMBL" id="CP095749">
    <property type="protein sequence ID" value="WEB39850.1"/>
    <property type="molecule type" value="Genomic_DNA"/>
</dbReference>